<dbReference type="GO" id="GO:0000150">
    <property type="term" value="F:DNA strand exchange activity"/>
    <property type="evidence" value="ECO:0007669"/>
    <property type="project" value="InterPro"/>
</dbReference>
<sequence>MRKIGFINKRMNDINLKKQIDKMSSLGIKNIIFDEKELMNLETNNELIVYEVKSFEETVSNLQCLFLFFKKKNIKLTILSSEDIFSNLPNTYLFDIVNVLSETDYYVSSVRTKRGIKYSQNKGKKIGRPSISKELEFKIKNLYFEKKLSLKEISLSCGVSLATVYKYVRLSKII</sequence>
<dbReference type="EMBL" id="JAAVMB010000012">
    <property type="protein sequence ID" value="NKC68533.1"/>
    <property type="molecule type" value="Genomic_DNA"/>
</dbReference>
<dbReference type="Proteomes" id="UP000521358">
    <property type="component" value="Unassembled WGS sequence"/>
</dbReference>
<protein>
    <recommendedName>
        <fullName evidence="3">Resolvase/invertase-type recombinase catalytic domain-containing protein</fullName>
    </recommendedName>
</protein>
<accession>A0A7X6DAA3</accession>
<dbReference type="AlphaFoldDB" id="A0A7X6DAA3"/>
<comment type="caution">
    <text evidence="1">The sequence shown here is derived from an EMBL/GenBank/DDBJ whole genome shotgun (WGS) entry which is preliminary data.</text>
</comment>
<evidence type="ECO:0000313" key="2">
    <source>
        <dbReference type="Proteomes" id="UP000521358"/>
    </source>
</evidence>
<name>A0A7X6DAA3_9ENTE</name>
<evidence type="ECO:0008006" key="3">
    <source>
        <dbReference type="Google" id="ProtNLM"/>
    </source>
</evidence>
<dbReference type="SUPFAM" id="SSF53041">
    <property type="entry name" value="Resolvase-like"/>
    <property type="match status" value="1"/>
</dbReference>
<dbReference type="RefSeq" id="WP_167807721.1">
    <property type="nucleotide sequence ID" value="NZ_JAAVMB010000012.1"/>
</dbReference>
<gene>
    <name evidence="1" type="ORF">HED35_10575</name>
</gene>
<proteinExistence type="predicted"/>
<evidence type="ECO:0000313" key="1">
    <source>
        <dbReference type="EMBL" id="NKC68533.1"/>
    </source>
</evidence>
<organism evidence="1 2">
    <name type="scientific">Vagococcus fluvialis</name>
    <dbReference type="NCBI Taxonomy" id="2738"/>
    <lineage>
        <taxon>Bacteria</taxon>
        <taxon>Bacillati</taxon>
        <taxon>Bacillota</taxon>
        <taxon>Bacilli</taxon>
        <taxon>Lactobacillales</taxon>
        <taxon>Enterococcaceae</taxon>
        <taxon>Vagococcus</taxon>
    </lineage>
</organism>
<reference evidence="1 2" key="1">
    <citation type="submission" date="2020-03" db="EMBL/GenBank/DDBJ databases">
        <title>Bacterial samples isolated from urine from healthy bovine heifers (Gyr breed).</title>
        <authorList>
            <person name="Giannattasio-Ferraz S."/>
            <person name="Maskeri L."/>
            <person name="Penido A."/>
            <person name="Barbosa-Stancioli E.F."/>
            <person name="Putonti C."/>
        </authorList>
    </citation>
    <scope>NUCLEOTIDE SEQUENCE [LARGE SCALE GENOMIC DNA]</scope>
    <source>
        <strain evidence="1 2">UFMG-H7</strain>
    </source>
</reference>
<dbReference type="GO" id="GO:0003677">
    <property type="term" value="F:DNA binding"/>
    <property type="evidence" value="ECO:0007669"/>
    <property type="project" value="InterPro"/>
</dbReference>
<dbReference type="InterPro" id="IPR036162">
    <property type="entry name" value="Resolvase-like_N_sf"/>
</dbReference>